<comment type="similarity">
    <text evidence="2">Belongs to the oxygen-dependent FAD-linked oxidoreductase family.</text>
</comment>
<dbReference type="AlphaFoldDB" id="A0A5C3R0I8"/>
<evidence type="ECO:0000256" key="2">
    <source>
        <dbReference type="ARBA" id="ARBA00005466"/>
    </source>
</evidence>
<comment type="cofactor">
    <cofactor evidence="1">
        <name>FAD</name>
        <dbReference type="ChEBI" id="CHEBI:57692"/>
    </cofactor>
</comment>
<dbReference type="PANTHER" id="PTHR42973:SF39">
    <property type="entry name" value="FAD-BINDING PCMH-TYPE DOMAIN-CONTAINING PROTEIN"/>
    <property type="match status" value="1"/>
</dbReference>
<evidence type="ECO:0000313" key="8">
    <source>
        <dbReference type="EMBL" id="TFL07098.1"/>
    </source>
</evidence>
<dbReference type="PANTHER" id="PTHR42973">
    <property type="entry name" value="BINDING OXIDOREDUCTASE, PUTATIVE (AFU_ORTHOLOGUE AFUA_1G17690)-RELATED"/>
    <property type="match status" value="1"/>
</dbReference>
<dbReference type="InterPro" id="IPR012951">
    <property type="entry name" value="BBE"/>
</dbReference>
<keyword evidence="9" id="KW-1185">Reference proteome</keyword>
<dbReference type="InterPro" id="IPR006094">
    <property type="entry name" value="Oxid_FAD_bind_N"/>
</dbReference>
<dbReference type="GO" id="GO:0071949">
    <property type="term" value="F:FAD binding"/>
    <property type="evidence" value="ECO:0007669"/>
    <property type="project" value="InterPro"/>
</dbReference>
<name>A0A5C3R0I8_9AGAR</name>
<dbReference type="STRING" id="1884261.A0A5C3R0I8"/>
<feature type="domain" description="FAD-binding PCMH-type" evidence="7">
    <location>
        <begin position="51"/>
        <end position="223"/>
    </location>
</feature>
<organism evidence="8 9">
    <name type="scientific">Pterulicium gracile</name>
    <dbReference type="NCBI Taxonomy" id="1884261"/>
    <lineage>
        <taxon>Eukaryota</taxon>
        <taxon>Fungi</taxon>
        <taxon>Dikarya</taxon>
        <taxon>Basidiomycota</taxon>
        <taxon>Agaricomycotina</taxon>
        <taxon>Agaricomycetes</taxon>
        <taxon>Agaricomycetidae</taxon>
        <taxon>Agaricales</taxon>
        <taxon>Pleurotineae</taxon>
        <taxon>Pterulaceae</taxon>
        <taxon>Pterulicium</taxon>
    </lineage>
</organism>
<dbReference type="InterPro" id="IPR016169">
    <property type="entry name" value="FAD-bd_PCMH_sub2"/>
</dbReference>
<feature type="chain" id="PRO_5022737456" evidence="6">
    <location>
        <begin position="25"/>
        <end position="491"/>
    </location>
</feature>
<dbReference type="InterPro" id="IPR016166">
    <property type="entry name" value="FAD-bd_PCMH"/>
</dbReference>
<feature type="signal peptide" evidence="6">
    <location>
        <begin position="1"/>
        <end position="24"/>
    </location>
</feature>
<evidence type="ECO:0000256" key="6">
    <source>
        <dbReference type="SAM" id="SignalP"/>
    </source>
</evidence>
<evidence type="ECO:0000313" key="9">
    <source>
        <dbReference type="Proteomes" id="UP000305067"/>
    </source>
</evidence>
<evidence type="ECO:0000256" key="1">
    <source>
        <dbReference type="ARBA" id="ARBA00001974"/>
    </source>
</evidence>
<keyword evidence="5" id="KW-0560">Oxidoreductase</keyword>
<protein>
    <submittedName>
        <fullName evidence="8">Glucooligosaccharide oxidase</fullName>
    </submittedName>
</protein>
<proteinExistence type="inferred from homology"/>
<dbReference type="Proteomes" id="UP000305067">
    <property type="component" value="Unassembled WGS sequence"/>
</dbReference>
<accession>A0A5C3R0I8</accession>
<dbReference type="PROSITE" id="PS51387">
    <property type="entry name" value="FAD_PCMH"/>
    <property type="match status" value="1"/>
</dbReference>
<evidence type="ECO:0000259" key="7">
    <source>
        <dbReference type="PROSITE" id="PS51387"/>
    </source>
</evidence>
<keyword evidence="4" id="KW-0274">FAD</keyword>
<dbReference type="Pfam" id="PF08031">
    <property type="entry name" value="BBE"/>
    <property type="match status" value="1"/>
</dbReference>
<dbReference type="InterPro" id="IPR050416">
    <property type="entry name" value="FAD-linked_Oxidoreductase"/>
</dbReference>
<dbReference type="Gene3D" id="3.30.465.10">
    <property type="match status" value="1"/>
</dbReference>
<dbReference type="EMBL" id="ML178814">
    <property type="protein sequence ID" value="TFL07098.1"/>
    <property type="molecule type" value="Genomic_DNA"/>
</dbReference>
<reference evidence="8 9" key="1">
    <citation type="journal article" date="2019" name="Nat. Ecol. Evol.">
        <title>Megaphylogeny resolves global patterns of mushroom evolution.</title>
        <authorList>
            <person name="Varga T."/>
            <person name="Krizsan K."/>
            <person name="Foldi C."/>
            <person name="Dima B."/>
            <person name="Sanchez-Garcia M."/>
            <person name="Sanchez-Ramirez S."/>
            <person name="Szollosi G.J."/>
            <person name="Szarkandi J.G."/>
            <person name="Papp V."/>
            <person name="Albert L."/>
            <person name="Andreopoulos W."/>
            <person name="Angelini C."/>
            <person name="Antonin V."/>
            <person name="Barry K.W."/>
            <person name="Bougher N.L."/>
            <person name="Buchanan P."/>
            <person name="Buyck B."/>
            <person name="Bense V."/>
            <person name="Catcheside P."/>
            <person name="Chovatia M."/>
            <person name="Cooper J."/>
            <person name="Damon W."/>
            <person name="Desjardin D."/>
            <person name="Finy P."/>
            <person name="Geml J."/>
            <person name="Haridas S."/>
            <person name="Hughes K."/>
            <person name="Justo A."/>
            <person name="Karasinski D."/>
            <person name="Kautmanova I."/>
            <person name="Kiss B."/>
            <person name="Kocsube S."/>
            <person name="Kotiranta H."/>
            <person name="LaButti K.M."/>
            <person name="Lechner B.E."/>
            <person name="Liimatainen K."/>
            <person name="Lipzen A."/>
            <person name="Lukacs Z."/>
            <person name="Mihaltcheva S."/>
            <person name="Morgado L.N."/>
            <person name="Niskanen T."/>
            <person name="Noordeloos M.E."/>
            <person name="Ohm R.A."/>
            <person name="Ortiz-Santana B."/>
            <person name="Ovrebo C."/>
            <person name="Racz N."/>
            <person name="Riley R."/>
            <person name="Savchenko A."/>
            <person name="Shiryaev A."/>
            <person name="Soop K."/>
            <person name="Spirin V."/>
            <person name="Szebenyi C."/>
            <person name="Tomsovsky M."/>
            <person name="Tulloss R.E."/>
            <person name="Uehling J."/>
            <person name="Grigoriev I.V."/>
            <person name="Vagvolgyi C."/>
            <person name="Papp T."/>
            <person name="Martin F.M."/>
            <person name="Miettinen O."/>
            <person name="Hibbett D.S."/>
            <person name="Nagy L.G."/>
        </authorList>
    </citation>
    <scope>NUCLEOTIDE SEQUENCE [LARGE SCALE GENOMIC DNA]</scope>
    <source>
        <strain evidence="8 9">CBS 309.79</strain>
    </source>
</reference>
<dbReference type="Pfam" id="PF01565">
    <property type="entry name" value="FAD_binding_4"/>
    <property type="match status" value="1"/>
</dbReference>
<evidence type="ECO:0000256" key="3">
    <source>
        <dbReference type="ARBA" id="ARBA00022630"/>
    </source>
</evidence>
<gene>
    <name evidence="8" type="ORF">BDV98DRAFT_557262</name>
</gene>
<dbReference type="GO" id="GO:0016491">
    <property type="term" value="F:oxidoreductase activity"/>
    <property type="evidence" value="ECO:0007669"/>
    <property type="project" value="UniProtKB-KW"/>
</dbReference>
<dbReference type="SUPFAM" id="SSF56176">
    <property type="entry name" value="FAD-binding/transporter-associated domain-like"/>
    <property type="match status" value="1"/>
</dbReference>
<keyword evidence="6" id="KW-0732">Signal</keyword>
<sequence>MSSNSVRALLLFLSLAQCVVFASAATYGGVTALLQGESGYDTARLAFNKRFNILPYVITYPSTADQVAAIVQQGASEKRQVVARSGGHSYIANGLGGKNGAVVVDLKNFTSITVNPGTFYAVVGAGNRLGKVASTLSAQGRALPHGTCPYVGIGGHATYGGFGFASRMWGLTLDNIVSAKVVLANGTIVTTSSTQHQDLFWAVRGSASSFGIVTSFTFKTYPQPAHGYTFSYQFHLDSAEASNALLSFQDFTRTTNLPPHIGFEITFSKGWSAGRFYVELIGQWFADPAGLEPLLKPLLDKLPARTGGYRRGGTYIQAITDVAGGDLSTNGDQGTDTFYAKSLMVPASSPLTANAVNAFVNTLTSTGLSTNLNWWVQIHLFGGANSAINAVPAGATSFGRRDSLFTMQIYTSSPTYAPPFPDAGFTFMNNILNSFVNNQPSGWNYGMYTNYLDDKVQNWSAPYYGAQYTRLQSIKKAVDPNNVFNFLTSVA</sequence>
<dbReference type="Gene3D" id="3.40.462.20">
    <property type="match status" value="1"/>
</dbReference>
<evidence type="ECO:0000256" key="4">
    <source>
        <dbReference type="ARBA" id="ARBA00022827"/>
    </source>
</evidence>
<dbReference type="InterPro" id="IPR036318">
    <property type="entry name" value="FAD-bd_PCMH-like_sf"/>
</dbReference>
<evidence type="ECO:0000256" key="5">
    <source>
        <dbReference type="ARBA" id="ARBA00023002"/>
    </source>
</evidence>
<dbReference type="OrthoDB" id="407275at2759"/>
<keyword evidence="3" id="KW-0285">Flavoprotein</keyword>